<evidence type="ECO:0000256" key="1">
    <source>
        <dbReference type="ARBA" id="ARBA00022729"/>
    </source>
</evidence>
<dbReference type="CDD" id="cd10918">
    <property type="entry name" value="CE4_NodB_like_5s_6s"/>
    <property type="match status" value="1"/>
</dbReference>
<accession>A0A7C1BB60</accession>
<dbReference type="PANTHER" id="PTHR34216:SF7">
    <property type="entry name" value="POLY-BETA-1,6-N-ACETYL-D-GLUCOSAMINE N-DEACETYLASE"/>
    <property type="match status" value="1"/>
</dbReference>
<organism evidence="3">
    <name type="scientific">candidate division WOR-3 bacterium</name>
    <dbReference type="NCBI Taxonomy" id="2052148"/>
    <lineage>
        <taxon>Bacteria</taxon>
        <taxon>Bacteria division WOR-3</taxon>
    </lineage>
</organism>
<dbReference type="Pfam" id="PF01522">
    <property type="entry name" value="Polysacc_deac_1"/>
    <property type="match status" value="1"/>
</dbReference>
<comment type="caution">
    <text evidence="3">The sequence shown here is derived from an EMBL/GenBank/DDBJ whole genome shotgun (WGS) entry which is preliminary data.</text>
</comment>
<dbReference type="InterPro" id="IPR002509">
    <property type="entry name" value="NODB_dom"/>
</dbReference>
<dbReference type="AlphaFoldDB" id="A0A7C1BB60"/>
<feature type="non-terminal residue" evidence="3">
    <location>
        <position position="257"/>
    </location>
</feature>
<dbReference type="SUPFAM" id="SSF88713">
    <property type="entry name" value="Glycoside hydrolase/deacetylase"/>
    <property type="match status" value="1"/>
</dbReference>
<dbReference type="InterPro" id="IPR051398">
    <property type="entry name" value="Polysacch_Deacetylase"/>
</dbReference>
<dbReference type="PANTHER" id="PTHR34216">
    <property type="match status" value="1"/>
</dbReference>
<evidence type="ECO:0000313" key="3">
    <source>
        <dbReference type="EMBL" id="HDM90951.1"/>
    </source>
</evidence>
<evidence type="ECO:0000259" key="2">
    <source>
        <dbReference type="PROSITE" id="PS51677"/>
    </source>
</evidence>
<proteinExistence type="predicted"/>
<dbReference type="Gene3D" id="3.20.20.370">
    <property type="entry name" value="Glycoside hydrolase/deacetylase"/>
    <property type="match status" value="1"/>
</dbReference>
<protein>
    <submittedName>
        <fullName evidence="3">Polysaccharide deacetylase family protein</fullName>
    </submittedName>
</protein>
<keyword evidence="1" id="KW-0732">Signal</keyword>
<gene>
    <name evidence="3" type="ORF">ENG67_07075</name>
</gene>
<dbReference type="Proteomes" id="UP000885931">
    <property type="component" value="Unassembled WGS sequence"/>
</dbReference>
<dbReference type="GO" id="GO:0005975">
    <property type="term" value="P:carbohydrate metabolic process"/>
    <property type="evidence" value="ECO:0007669"/>
    <property type="project" value="InterPro"/>
</dbReference>
<sequence length="257" mass="29952">MASSWRDNFTVLVILNYHGVEPTQEMSGNVISLRLFRSHLRTLRDLGFKSPLDEIFERGIFRYPDMGKFALITFDDGFESVYRYAYPLMEEFGFKGVVFVISGYIGRENVWDIPLGRKRHLSQQQIRELSDRGWIVGSHSCSHPDLTRLRPGELREELVASRETLEDITGKEVKLFSYPYSRLNETVKLEVSRAGYSYAFRSRRSLKNGHFDPLSIERISLYPIDLDIRRKIETFSPRRSYEILKEKAVGLFSYISA</sequence>
<dbReference type="InterPro" id="IPR011330">
    <property type="entry name" value="Glyco_hydro/deAcase_b/a-brl"/>
</dbReference>
<dbReference type="GO" id="GO:0016810">
    <property type="term" value="F:hydrolase activity, acting on carbon-nitrogen (but not peptide) bonds"/>
    <property type="evidence" value="ECO:0007669"/>
    <property type="project" value="InterPro"/>
</dbReference>
<reference evidence="3" key="1">
    <citation type="journal article" date="2020" name="mSystems">
        <title>Genome- and Community-Level Interaction Insights into Carbon Utilization and Element Cycling Functions of Hydrothermarchaeota in Hydrothermal Sediment.</title>
        <authorList>
            <person name="Zhou Z."/>
            <person name="Liu Y."/>
            <person name="Xu W."/>
            <person name="Pan J."/>
            <person name="Luo Z.H."/>
            <person name="Li M."/>
        </authorList>
    </citation>
    <scope>NUCLEOTIDE SEQUENCE [LARGE SCALE GENOMIC DNA]</scope>
    <source>
        <strain evidence="3">HyVt-237</strain>
    </source>
</reference>
<dbReference type="EMBL" id="DRBW01000257">
    <property type="protein sequence ID" value="HDM90951.1"/>
    <property type="molecule type" value="Genomic_DNA"/>
</dbReference>
<name>A0A7C1BB60_UNCW3</name>
<feature type="domain" description="NodB homology" evidence="2">
    <location>
        <begin position="68"/>
        <end position="257"/>
    </location>
</feature>
<dbReference type="PROSITE" id="PS51677">
    <property type="entry name" value="NODB"/>
    <property type="match status" value="1"/>
</dbReference>